<gene>
    <name evidence="1" type="ORF">CIT37_22865</name>
</gene>
<accession>A0A2U8PA88</accession>
<organism evidence="1 2">
    <name type="scientific">Bradyrhizobium ottawaense</name>
    <dbReference type="NCBI Taxonomy" id="931866"/>
    <lineage>
        <taxon>Bacteria</taxon>
        <taxon>Pseudomonadati</taxon>
        <taxon>Pseudomonadota</taxon>
        <taxon>Alphaproteobacteria</taxon>
        <taxon>Hyphomicrobiales</taxon>
        <taxon>Nitrobacteraceae</taxon>
        <taxon>Bradyrhizobium</taxon>
    </lineage>
</organism>
<protein>
    <submittedName>
        <fullName evidence="1">Uncharacterized protein</fullName>
    </submittedName>
</protein>
<dbReference type="Proteomes" id="UP000215703">
    <property type="component" value="Chromosome"/>
</dbReference>
<evidence type="ECO:0000313" key="2">
    <source>
        <dbReference type="Proteomes" id="UP000215703"/>
    </source>
</evidence>
<sequence>MIKSNLSEIYPAALFEGTSRSIAWRSTCRCEIHTGPSLDLASVPGIVPARFEEAAVKMSKM</sequence>
<proteinExistence type="predicted"/>
<evidence type="ECO:0000313" key="1">
    <source>
        <dbReference type="EMBL" id="AWL94683.1"/>
    </source>
</evidence>
<name>A0A2U8PA88_9BRAD</name>
<reference evidence="1 2" key="2">
    <citation type="journal article" date="2017" name="Syst. Appl. Microbiol.">
        <title>Soybeans inoculated with root zone soils of Canadian native legumes harbour diverse and novel Bradyrhizobium spp. that possess agricultural potential.</title>
        <authorList>
            <person name="Bromfield E.S.P."/>
            <person name="Cloutier S."/>
            <person name="Tambong J.T."/>
            <person name="Tran Thi T.V."/>
        </authorList>
    </citation>
    <scope>NUCLEOTIDE SEQUENCE [LARGE SCALE GENOMIC DNA]</scope>
    <source>
        <strain evidence="1 2">OO99</strain>
    </source>
</reference>
<reference evidence="1 2" key="1">
    <citation type="journal article" date="2014" name="Int. J. Syst. Evol. Microbiol.">
        <title>Bradyrhizobium ottawaense sp. nov., a symbiotic nitrogen fixing bacterium from root nodules of soybeans in Canada.</title>
        <authorList>
            <person name="Yu X."/>
            <person name="Cloutier S."/>
            <person name="Tambong J.T."/>
            <person name="Bromfield E.S."/>
        </authorList>
    </citation>
    <scope>NUCLEOTIDE SEQUENCE [LARGE SCALE GENOMIC DNA]</scope>
    <source>
        <strain evidence="1 2">OO99</strain>
    </source>
</reference>
<dbReference type="EMBL" id="CP029425">
    <property type="protein sequence ID" value="AWL94683.1"/>
    <property type="molecule type" value="Genomic_DNA"/>
</dbReference>
<dbReference type="AlphaFoldDB" id="A0A2U8PA88"/>